<organism evidence="1 2">
    <name type="scientific">Pueribacillus theae</name>
    <dbReference type="NCBI Taxonomy" id="2171751"/>
    <lineage>
        <taxon>Bacteria</taxon>
        <taxon>Bacillati</taxon>
        <taxon>Bacillota</taxon>
        <taxon>Bacilli</taxon>
        <taxon>Bacillales</taxon>
        <taxon>Bacillaceae</taxon>
        <taxon>Pueribacillus</taxon>
    </lineage>
</organism>
<proteinExistence type="predicted"/>
<dbReference type="EMBL" id="QCZG01000026">
    <property type="protein sequence ID" value="PWA09753.1"/>
    <property type="molecule type" value="Genomic_DNA"/>
</dbReference>
<evidence type="ECO:0000313" key="2">
    <source>
        <dbReference type="Proteomes" id="UP000245998"/>
    </source>
</evidence>
<reference evidence="1 2" key="1">
    <citation type="submission" date="2018-04" db="EMBL/GenBank/DDBJ databases">
        <title>Camelliibacillus theae gen. nov., sp. nov., isolated from Pu'er tea.</title>
        <authorList>
            <person name="Niu L."/>
        </authorList>
    </citation>
    <scope>NUCLEOTIDE SEQUENCE [LARGE SCALE GENOMIC DNA]</scope>
    <source>
        <strain evidence="1 2">T8</strain>
    </source>
</reference>
<dbReference type="Proteomes" id="UP000245998">
    <property type="component" value="Unassembled WGS sequence"/>
</dbReference>
<name>A0A2U1JYA0_9BACI</name>
<protein>
    <submittedName>
        <fullName evidence="1">Uncharacterized protein</fullName>
    </submittedName>
</protein>
<gene>
    <name evidence="1" type="ORF">DCC39_12375</name>
</gene>
<dbReference type="AlphaFoldDB" id="A0A2U1JYA0"/>
<dbReference type="OrthoDB" id="997940at2"/>
<sequence>MNNTEVMMKVSEVSGINIDDCQKVLNAFEEVLSDELTHSKDVSNAFDKIYKVLSFLKNKKRRVSWTI</sequence>
<evidence type="ECO:0000313" key="1">
    <source>
        <dbReference type="EMBL" id="PWA09753.1"/>
    </source>
</evidence>
<comment type="caution">
    <text evidence="1">The sequence shown here is derived from an EMBL/GenBank/DDBJ whole genome shotgun (WGS) entry which is preliminary data.</text>
</comment>
<dbReference type="RefSeq" id="WP_116555216.1">
    <property type="nucleotide sequence ID" value="NZ_QCZG01000026.1"/>
</dbReference>
<accession>A0A2U1JYA0</accession>
<keyword evidence="2" id="KW-1185">Reference proteome</keyword>